<comment type="caution">
    <text evidence="2">The sequence shown here is derived from an EMBL/GenBank/DDBJ whole genome shotgun (WGS) entry which is preliminary data.</text>
</comment>
<reference evidence="3" key="1">
    <citation type="journal article" date="2019" name="Int. J. Syst. Evol. Microbiol.">
        <title>The Global Catalogue of Microorganisms (GCM) 10K type strain sequencing project: providing services to taxonomists for standard genome sequencing and annotation.</title>
        <authorList>
            <consortium name="The Broad Institute Genomics Platform"/>
            <consortium name="The Broad Institute Genome Sequencing Center for Infectious Disease"/>
            <person name="Wu L."/>
            <person name="Ma J."/>
        </authorList>
    </citation>
    <scope>NUCLEOTIDE SEQUENCE [LARGE SCALE GENOMIC DNA]</scope>
    <source>
        <strain evidence="3">JCM 17137</strain>
    </source>
</reference>
<name>A0ABP7F2N3_9ACTN</name>
<protein>
    <submittedName>
        <fullName evidence="2">Uncharacterized protein</fullName>
    </submittedName>
</protein>
<feature type="compositionally biased region" description="Basic and acidic residues" evidence="1">
    <location>
        <begin position="53"/>
        <end position="68"/>
    </location>
</feature>
<gene>
    <name evidence="2" type="ORF">GCM10022402_08340</name>
</gene>
<keyword evidence="3" id="KW-1185">Reference proteome</keyword>
<evidence type="ECO:0000313" key="3">
    <source>
        <dbReference type="Proteomes" id="UP001500908"/>
    </source>
</evidence>
<organism evidence="2 3">
    <name type="scientific">Salinactinospora qingdaonensis</name>
    <dbReference type="NCBI Taxonomy" id="702744"/>
    <lineage>
        <taxon>Bacteria</taxon>
        <taxon>Bacillati</taxon>
        <taxon>Actinomycetota</taxon>
        <taxon>Actinomycetes</taxon>
        <taxon>Streptosporangiales</taxon>
        <taxon>Nocardiopsidaceae</taxon>
        <taxon>Salinactinospora</taxon>
    </lineage>
</organism>
<dbReference type="RefSeq" id="WP_344967461.1">
    <property type="nucleotide sequence ID" value="NZ_BAABDD010000003.1"/>
</dbReference>
<dbReference type="EMBL" id="BAABDD010000003">
    <property type="protein sequence ID" value="GAA3729994.1"/>
    <property type="molecule type" value="Genomic_DNA"/>
</dbReference>
<sequence length="88" mass="9678">MKGPAMGHALVSARDRFSTGLPGRQVPVSTAEPTEHRPWGMDRAVVPLPVELAGKHEKPTENRAEKKKTQYQNDGKLETDQIAQTSTD</sequence>
<evidence type="ECO:0000313" key="2">
    <source>
        <dbReference type="EMBL" id="GAA3729994.1"/>
    </source>
</evidence>
<feature type="region of interest" description="Disordered" evidence="1">
    <location>
        <begin position="1"/>
        <end position="88"/>
    </location>
</feature>
<accession>A0ABP7F2N3</accession>
<evidence type="ECO:0000256" key="1">
    <source>
        <dbReference type="SAM" id="MobiDB-lite"/>
    </source>
</evidence>
<proteinExistence type="predicted"/>
<dbReference type="Proteomes" id="UP001500908">
    <property type="component" value="Unassembled WGS sequence"/>
</dbReference>